<dbReference type="PROSITE" id="PS50943">
    <property type="entry name" value="HTH_CROC1"/>
    <property type="match status" value="1"/>
</dbReference>
<dbReference type="Gene3D" id="1.10.260.40">
    <property type="entry name" value="lambda repressor-like DNA-binding domains"/>
    <property type="match status" value="1"/>
</dbReference>
<dbReference type="Proteomes" id="UP000323142">
    <property type="component" value="Unassembled WGS sequence"/>
</dbReference>
<reference evidence="2 3" key="1">
    <citation type="submission" date="2019-09" db="EMBL/GenBank/DDBJ databases">
        <title>Salinarimonas rosea gen. nov., sp. nov., a new member of the a-2 subgroup of the Proteobacteria.</title>
        <authorList>
            <person name="Liu J."/>
        </authorList>
    </citation>
    <scope>NUCLEOTIDE SEQUENCE [LARGE SCALE GENOMIC DNA]</scope>
    <source>
        <strain evidence="2 3">BN140002</strain>
    </source>
</reference>
<dbReference type="SMART" id="SM00530">
    <property type="entry name" value="HTH_XRE"/>
    <property type="match status" value="1"/>
</dbReference>
<gene>
    <name evidence="2" type="ORF">F0L46_04425</name>
</gene>
<organism evidence="2 3">
    <name type="scientific">Salinarimonas soli</name>
    <dbReference type="NCBI Taxonomy" id="1638099"/>
    <lineage>
        <taxon>Bacteria</taxon>
        <taxon>Pseudomonadati</taxon>
        <taxon>Pseudomonadota</taxon>
        <taxon>Alphaproteobacteria</taxon>
        <taxon>Hyphomicrobiales</taxon>
        <taxon>Salinarimonadaceae</taxon>
        <taxon>Salinarimonas</taxon>
    </lineage>
</organism>
<evidence type="ECO:0000259" key="1">
    <source>
        <dbReference type="PROSITE" id="PS50943"/>
    </source>
</evidence>
<feature type="domain" description="HTH cro/C1-type" evidence="1">
    <location>
        <begin position="20"/>
        <end position="74"/>
    </location>
</feature>
<name>A0A5B2VSN4_9HYPH</name>
<dbReference type="EMBL" id="VUOA01000008">
    <property type="protein sequence ID" value="KAA2241247.1"/>
    <property type="molecule type" value="Genomic_DNA"/>
</dbReference>
<dbReference type="AlphaFoldDB" id="A0A5B2VSN4"/>
<proteinExistence type="predicted"/>
<evidence type="ECO:0000313" key="3">
    <source>
        <dbReference type="Proteomes" id="UP000323142"/>
    </source>
</evidence>
<dbReference type="InterPro" id="IPR010982">
    <property type="entry name" value="Lambda_DNA-bd_dom_sf"/>
</dbReference>
<accession>A0A5B2VSN4</accession>
<dbReference type="CDD" id="cd00093">
    <property type="entry name" value="HTH_XRE"/>
    <property type="match status" value="1"/>
</dbReference>
<dbReference type="SUPFAM" id="SSF47413">
    <property type="entry name" value="lambda repressor-like DNA-binding domains"/>
    <property type="match status" value="1"/>
</dbReference>
<dbReference type="InterPro" id="IPR001387">
    <property type="entry name" value="Cro/C1-type_HTH"/>
</dbReference>
<evidence type="ECO:0000313" key="2">
    <source>
        <dbReference type="EMBL" id="KAA2241247.1"/>
    </source>
</evidence>
<comment type="caution">
    <text evidence="2">The sequence shown here is derived from an EMBL/GenBank/DDBJ whole genome shotgun (WGS) entry which is preliminary data.</text>
</comment>
<dbReference type="GO" id="GO:0003677">
    <property type="term" value="F:DNA binding"/>
    <property type="evidence" value="ECO:0007669"/>
    <property type="project" value="InterPro"/>
</dbReference>
<reference evidence="2 3" key="2">
    <citation type="submission" date="2019-09" db="EMBL/GenBank/DDBJ databases">
        <authorList>
            <person name="Jin C."/>
        </authorList>
    </citation>
    <scope>NUCLEOTIDE SEQUENCE [LARGE SCALE GENOMIC DNA]</scope>
    <source>
        <strain evidence="2 3">BN140002</strain>
    </source>
</reference>
<dbReference type="Pfam" id="PF01381">
    <property type="entry name" value="HTH_3"/>
    <property type="match status" value="1"/>
</dbReference>
<sequence length="149" mass="15937">MADAMRPAGNAVTRSVGSRIRMKRLAQGLSQERLGAAAGLTLQQVRRYGQGIDKIGASRLHRIGQALGVPPSFFFEETHLGGRLVEAVEASPNVLAAAMADPLTMRFLQAYTAIDDWHRSLRLVEPVAAIASQPDGSVPMGHGRQPAKA</sequence>
<dbReference type="OrthoDB" id="9797172at2"/>
<keyword evidence="3" id="KW-1185">Reference proteome</keyword>
<protein>
    <submittedName>
        <fullName evidence="2">Helix-turn-helix transcriptional regulator</fullName>
    </submittedName>
</protein>